<keyword evidence="3" id="KW-1185">Reference proteome</keyword>
<gene>
    <name evidence="2" type="ORF">F5147DRAFT_34215</name>
</gene>
<dbReference type="AlphaFoldDB" id="A0A9P7FF04"/>
<sequence>MLLTTHQKRCQAFLLAGKPDEALEAHKYMMDVIDETAKASCLDWFNEFKEQCSALAHGGRILGAEIPGQEQDGYNAEPNFFHGMHQHSRNFQLRPQQRHERLKKLRIAMTRVPRSPRPLVRSTTSPPVAATTTFKTYLRRLFTMPLHHATPPVIDVPFAQGRQRNAAAGAPGSDDSLIRDEDHHGTPSLDLNTQQQHQPVAVQVDAGEHGGGLCCCYC</sequence>
<reference evidence="2" key="1">
    <citation type="journal article" date="2020" name="New Phytol.">
        <title>Comparative genomics reveals dynamic genome evolution in host specialist ectomycorrhizal fungi.</title>
        <authorList>
            <person name="Lofgren L.A."/>
            <person name="Nguyen N.H."/>
            <person name="Vilgalys R."/>
            <person name="Ruytinx J."/>
            <person name="Liao H.L."/>
            <person name="Branco S."/>
            <person name="Kuo A."/>
            <person name="LaButti K."/>
            <person name="Lipzen A."/>
            <person name="Andreopoulos W."/>
            <person name="Pangilinan J."/>
            <person name="Riley R."/>
            <person name="Hundley H."/>
            <person name="Na H."/>
            <person name="Barry K."/>
            <person name="Grigoriev I.V."/>
            <person name="Stajich J.E."/>
            <person name="Kennedy P.G."/>
        </authorList>
    </citation>
    <scope>NUCLEOTIDE SEQUENCE</scope>
    <source>
        <strain evidence="2">FC423</strain>
    </source>
</reference>
<accession>A0A9P7FF04</accession>
<feature type="compositionally biased region" description="Basic and acidic residues" evidence="1">
    <location>
        <begin position="176"/>
        <end position="185"/>
    </location>
</feature>
<protein>
    <submittedName>
        <fullName evidence="2">Uncharacterized protein</fullName>
    </submittedName>
</protein>
<dbReference type="Proteomes" id="UP000823399">
    <property type="component" value="Unassembled WGS sequence"/>
</dbReference>
<evidence type="ECO:0000313" key="2">
    <source>
        <dbReference type="EMBL" id="KAG2113800.1"/>
    </source>
</evidence>
<dbReference type="RefSeq" id="XP_041296094.1">
    <property type="nucleotide sequence ID" value="XM_041429294.1"/>
</dbReference>
<dbReference type="GeneID" id="64691553"/>
<comment type="caution">
    <text evidence="2">The sequence shown here is derived from an EMBL/GenBank/DDBJ whole genome shotgun (WGS) entry which is preliminary data.</text>
</comment>
<proteinExistence type="predicted"/>
<feature type="region of interest" description="Disordered" evidence="1">
    <location>
        <begin position="164"/>
        <end position="196"/>
    </location>
</feature>
<dbReference type="EMBL" id="JABBWM010000011">
    <property type="protein sequence ID" value="KAG2113800.1"/>
    <property type="molecule type" value="Genomic_DNA"/>
</dbReference>
<evidence type="ECO:0000313" key="3">
    <source>
        <dbReference type="Proteomes" id="UP000823399"/>
    </source>
</evidence>
<name>A0A9P7FF04_9AGAM</name>
<dbReference type="OrthoDB" id="2683943at2759"/>
<evidence type="ECO:0000256" key="1">
    <source>
        <dbReference type="SAM" id="MobiDB-lite"/>
    </source>
</evidence>
<organism evidence="2 3">
    <name type="scientific">Suillus discolor</name>
    <dbReference type="NCBI Taxonomy" id="1912936"/>
    <lineage>
        <taxon>Eukaryota</taxon>
        <taxon>Fungi</taxon>
        <taxon>Dikarya</taxon>
        <taxon>Basidiomycota</taxon>
        <taxon>Agaricomycotina</taxon>
        <taxon>Agaricomycetes</taxon>
        <taxon>Agaricomycetidae</taxon>
        <taxon>Boletales</taxon>
        <taxon>Suillineae</taxon>
        <taxon>Suillaceae</taxon>
        <taxon>Suillus</taxon>
    </lineage>
</organism>